<evidence type="ECO:0000313" key="4">
    <source>
        <dbReference type="EMBL" id="CAH0713963.1"/>
    </source>
</evidence>
<dbReference type="AlphaFoldDB" id="A0A8J9V1V6"/>
<gene>
    <name evidence="4" type="ORF">BINO364_LOCUS1060</name>
</gene>
<organism evidence="4 5">
    <name type="scientific">Brenthis ino</name>
    <name type="common">lesser marbled fritillary</name>
    <dbReference type="NCBI Taxonomy" id="405034"/>
    <lineage>
        <taxon>Eukaryota</taxon>
        <taxon>Metazoa</taxon>
        <taxon>Ecdysozoa</taxon>
        <taxon>Arthropoda</taxon>
        <taxon>Hexapoda</taxon>
        <taxon>Insecta</taxon>
        <taxon>Pterygota</taxon>
        <taxon>Neoptera</taxon>
        <taxon>Endopterygota</taxon>
        <taxon>Lepidoptera</taxon>
        <taxon>Glossata</taxon>
        <taxon>Ditrysia</taxon>
        <taxon>Papilionoidea</taxon>
        <taxon>Nymphalidae</taxon>
        <taxon>Heliconiinae</taxon>
        <taxon>Argynnini</taxon>
        <taxon>Brenthis</taxon>
    </lineage>
</organism>
<dbReference type="PANTHER" id="PTHR10612">
    <property type="entry name" value="APOLIPOPROTEIN D"/>
    <property type="match status" value="1"/>
</dbReference>
<evidence type="ECO:0000256" key="2">
    <source>
        <dbReference type="SAM" id="SignalP"/>
    </source>
</evidence>
<dbReference type="Gene3D" id="2.40.128.20">
    <property type="match status" value="1"/>
</dbReference>
<dbReference type="SUPFAM" id="SSF50814">
    <property type="entry name" value="Lipocalins"/>
    <property type="match status" value="1"/>
</dbReference>
<dbReference type="OrthoDB" id="6728016at2759"/>
<feature type="chain" id="PRO_5035439134" description="Lipocalin/cytosolic fatty-acid binding domain-containing protein" evidence="2">
    <location>
        <begin position="19"/>
        <end position="269"/>
    </location>
</feature>
<dbReference type="Pfam" id="PF00061">
    <property type="entry name" value="Lipocalin"/>
    <property type="match status" value="1"/>
</dbReference>
<reference evidence="4" key="1">
    <citation type="submission" date="2021-12" db="EMBL/GenBank/DDBJ databases">
        <authorList>
            <person name="Martin H S."/>
        </authorList>
    </citation>
    <scope>NUCLEOTIDE SEQUENCE</scope>
</reference>
<accession>A0A8J9V1V6</accession>
<evidence type="ECO:0000256" key="1">
    <source>
        <dbReference type="ARBA" id="ARBA00023157"/>
    </source>
</evidence>
<feature type="domain" description="Lipocalin/cytosolic fatty-acid binding" evidence="3">
    <location>
        <begin position="101"/>
        <end position="177"/>
    </location>
</feature>
<dbReference type="GO" id="GO:0006629">
    <property type="term" value="P:lipid metabolic process"/>
    <property type="evidence" value="ECO:0007669"/>
    <property type="project" value="TreeGrafter"/>
</dbReference>
<dbReference type="EMBL" id="OV170221">
    <property type="protein sequence ID" value="CAH0713963.1"/>
    <property type="molecule type" value="Genomic_DNA"/>
</dbReference>
<evidence type="ECO:0000259" key="3">
    <source>
        <dbReference type="Pfam" id="PF00061"/>
    </source>
</evidence>
<dbReference type="Proteomes" id="UP000838878">
    <property type="component" value="Chromosome 1"/>
</dbReference>
<keyword evidence="2" id="KW-0732">Signal</keyword>
<dbReference type="InterPro" id="IPR003057">
    <property type="entry name" value="Invtbrt_color"/>
</dbReference>
<dbReference type="GO" id="GO:0005737">
    <property type="term" value="C:cytoplasm"/>
    <property type="evidence" value="ECO:0007669"/>
    <property type="project" value="TreeGrafter"/>
</dbReference>
<proteinExistence type="predicted"/>
<dbReference type="GO" id="GO:0000302">
    <property type="term" value="P:response to reactive oxygen species"/>
    <property type="evidence" value="ECO:0007669"/>
    <property type="project" value="TreeGrafter"/>
</dbReference>
<dbReference type="GO" id="GO:0031409">
    <property type="term" value="F:pigment binding"/>
    <property type="evidence" value="ECO:0007669"/>
    <property type="project" value="InterPro"/>
</dbReference>
<keyword evidence="1" id="KW-1015">Disulfide bond</keyword>
<sequence length="269" mass="29699">MLRLSILAVLAVCGHVMSHTYHLGTCPVVEPMAGFDMNQMLGIWYVIQKTSTASHCITYNFTRTDEPGTYHLEQVSQHFILGLTPLEHDYRYTGILTVPDRAVPARMKVRFPLSVAGSASYTVMATDYSNYAAVFTCQKLAFANRRSATILSRNKELDKMYVDKMRAKLSSYGVDPYDLSIISQTECPKHPNGTANGVNINIDPDTFSSHNIGEAVRKTGGAIAGGVEYVVEAGKKVYHKVADSKEDLTETPVGVQPIRTMEADAEWLP</sequence>
<dbReference type="InterPro" id="IPR012674">
    <property type="entry name" value="Calycin"/>
</dbReference>
<keyword evidence="5" id="KW-1185">Reference proteome</keyword>
<feature type="non-terminal residue" evidence="4">
    <location>
        <position position="269"/>
    </location>
</feature>
<evidence type="ECO:0000313" key="5">
    <source>
        <dbReference type="Proteomes" id="UP000838878"/>
    </source>
</evidence>
<name>A0A8J9V1V6_9NEOP</name>
<feature type="signal peptide" evidence="2">
    <location>
        <begin position="1"/>
        <end position="18"/>
    </location>
</feature>
<protein>
    <recommendedName>
        <fullName evidence="3">Lipocalin/cytosolic fatty-acid binding domain-containing protein</fullName>
    </recommendedName>
</protein>
<dbReference type="InterPro" id="IPR000566">
    <property type="entry name" value="Lipocln_cytosolic_FA-bd_dom"/>
</dbReference>
<dbReference type="PANTHER" id="PTHR10612:SF49">
    <property type="entry name" value="APOLIPOPROTEIN D-LIKE PROTEIN"/>
    <property type="match status" value="1"/>
</dbReference>
<dbReference type="PRINTS" id="PR01273">
    <property type="entry name" value="INVTBRTCOLOR"/>
</dbReference>